<accession>A0A1X7GQN7</accession>
<protein>
    <submittedName>
        <fullName evidence="1">Uncharacterized protein</fullName>
    </submittedName>
</protein>
<gene>
    <name evidence="1" type="ORF">SAMN02982917_4212</name>
</gene>
<proteinExistence type="predicted"/>
<dbReference type="AlphaFoldDB" id="A0A1X7GQN7"/>
<dbReference type="RefSeq" id="WP_244560762.1">
    <property type="nucleotide sequence ID" value="NZ_FXAK01000007.1"/>
</dbReference>
<dbReference type="STRING" id="286727.SAMN02982917_4212"/>
<dbReference type="EMBL" id="FXAK01000007">
    <property type="protein sequence ID" value="SMF72791.1"/>
    <property type="molecule type" value="Genomic_DNA"/>
</dbReference>
<name>A0A1X7GQN7_9PROT</name>
<evidence type="ECO:0000313" key="2">
    <source>
        <dbReference type="Proteomes" id="UP000192936"/>
    </source>
</evidence>
<evidence type="ECO:0000313" key="1">
    <source>
        <dbReference type="EMBL" id="SMF72791.1"/>
    </source>
</evidence>
<reference evidence="1 2" key="1">
    <citation type="submission" date="2017-04" db="EMBL/GenBank/DDBJ databases">
        <authorList>
            <person name="Afonso C.L."/>
            <person name="Miller P.J."/>
            <person name="Scott M.A."/>
            <person name="Spackman E."/>
            <person name="Goraichik I."/>
            <person name="Dimitrov K.M."/>
            <person name="Suarez D.L."/>
            <person name="Swayne D.E."/>
        </authorList>
    </citation>
    <scope>NUCLEOTIDE SEQUENCE [LARGE SCALE GENOMIC DNA]</scope>
    <source>
        <strain evidence="1 2">A2P</strain>
    </source>
</reference>
<dbReference type="Proteomes" id="UP000192936">
    <property type="component" value="Unassembled WGS sequence"/>
</dbReference>
<sequence>MELQHTAPILALTRNQPELFQMSASARPANFPHTATRQLHCACCGRPFVRPSMRGPAPLYCSVDCQKQMRVRTRVWSQRDDAPFGLRRASY</sequence>
<organism evidence="1 2">
    <name type="scientific">Azospirillum oryzae</name>
    <dbReference type="NCBI Taxonomy" id="286727"/>
    <lineage>
        <taxon>Bacteria</taxon>
        <taxon>Pseudomonadati</taxon>
        <taxon>Pseudomonadota</taxon>
        <taxon>Alphaproteobacteria</taxon>
        <taxon>Rhodospirillales</taxon>
        <taxon>Azospirillaceae</taxon>
        <taxon>Azospirillum</taxon>
    </lineage>
</organism>